<name>A0A7S3GG33_9EUKA</name>
<dbReference type="SUPFAM" id="SSF52540">
    <property type="entry name" value="P-loop containing nucleoside triphosphate hydrolases"/>
    <property type="match status" value="1"/>
</dbReference>
<dbReference type="Gene3D" id="1.20.5.190">
    <property type="match status" value="1"/>
</dbReference>
<proteinExistence type="predicted"/>
<evidence type="ECO:0000313" key="2">
    <source>
        <dbReference type="EMBL" id="CAE0265061.1"/>
    </source>
</evidence>
<sequence length="253" mass="30017">MPFPPPKKQQQTIKQYNREFYNKKASIIQRSWRGHKARRYLRYLQEHKSLKALSAIMIQAKVRQLLAKRSVLRLRTALLYRIRKNRIEPFMKKQTVIRIRNGLPLFKGDLDEGDFDLEEVYAVFLQKIVRGFLGRRIANRLKRLREQSKLREAAALEIQRQYRGFMARKHFANIKYNRGALQFQQQMSRFERAMKSMEKKVDERKTKLKPNERKNNPRKSPVLSVRHREGSSSSLVPPSSGVNTGKPKSKQHF</sequence>
<feature type="region of interest" description="Disordered" evidence="1">
    <location>
        <begin position="195"/>
        <end position="253"/>
    </location>
</feature>
<dbReference type="InterPro" id="IPR000048">
    <property type="entry name" value="IQ_motif_EF-hand-BS"/>
</dbReference>
<feature type="compositionally biased region" description="Low complexity" evidence="1">
    <location>
        <begin position="231"/>
        <end position="242"/>
    </location>
</feature>
<dbReference type="AlphaFoldDB" id="A0A7S3GG33"/>
<protein>
    <submittedName>
        <fullName evidence="2">Uncharacterized protein</fullName>
    </submittedName>
</protein>
<organism evidence="2">
    <name type="scientific">Palpitomonas bilix</name>
    <dbReference type="NCBI Taxonomy" id="652834"/>
    <lineage>
        <taxon>Eukaryota</taxon>
        <taxon>Eukaryota incertae sedis</taxon>
    </lineage>
</organism>
<evidence type="ECO:0000256" key="1">
    <source>
        <dbReference type="SAM" id="MobiDB-lite"/>
    </source>
</evidence>
<dbReference type="InterPro" id="IPR027417">
    <property type="entry name" value="P-loop_NTPase"/>
</dbReference>
<reference evidence="2" key="1">
    <citation type="submission" date="2021-01" db="EMBL/GenBank/DDBJ databases">
        <authorList>
            <person name="Corre E."/>
            <person name="Pelletier E."/>
            <person name="Niang G."/>
            <person name="Scheremetjew M."/>
            <person name="Finn R."/>
            <person name="Kale V."/>
            <person name="Holt S."/>
            <person name="Cochrane G."/>
            <person name="Meng A."/>
            <person name="Brown T."/>
            <person name="Cohen L."/>
        </authorList>
    </citation>
    <scope>NUCLEOTIDE SEQUENCE</scope>
    <source>
        <strain evidence="2">NIES-2562</strain>
    </source>
</reference>
<dbReference type="Pfam" id="PF00612">
    <property type="entry name" value="IQ"/>
    <property type="match status" value="2"/>
</dbReference>
<dbReference type="SMART" id="SM00015">
    <property type="entry name" value="IQ"/>
    <property type="match status" value="3"/>
</dbReference>
<gene>
    <name evidence="2" type="ORF">PBIL07802_LOCUS27397</name>
</gene>
<feature type="compositionally biased region" description="Basic and acidic residues" evidence="1">
    <location>
        <begin position="195"/>
        <end position="215"/>
    </location>
</feature>
<accession>A0A7S3GG33</accession>
<dbReference type="PROSITE" id="PS50096">
    <property type="entry name" value="IQ"/>
    <property type="match status" value="3"/>
</dbReference>
<dbReference type="EMBL" id="HBIB01041850">
    <property type="protein sequence ID" value="CAE0265061.1"/>
    <property type="molecule type" value="Transcribed_RNA"/>
</dbReference>